<accession>A0AB36E603</accession>
<dbReference type="NCBIfam" id="TIGR02072">
    <property type="entry name" value="BioC"/>
    <property type="match status" value="1"/>
</dbReference>
<reference evidence="10 11" key="1">
    <citation type="submission" date="2014-11" db="EMBL/GenBank/DDBJ databases">
        <title>Pan-genome of Gallibacterium spp.</title>
        <authorList>
            <person name="Kudirkiene E."/>
            <person name="Bojesen A.M."/>
        </authorList>
    </citation>
    <scope>NUCLEOTIDE SEQUENCE [LARGE SCALE GENOMIC DNA]</scope>
    <source>
        <strain evidence="10 11">18469/18</strain>
    </source>
</reference>
<dbReference type="GO" id="GO:0010340">
    <property type="term" value="F:carboxyl-O-methyltransferase activity"/>
    <property type="evidence" value="ECO:0007669"/>
    <property type="project" value="UniProtKB-UniRule"/>
</dbReference>
<dbReference type="RefSeq" id="WP_066421461.1">
    <property type="nucleotide sequence ID" value="NZ_JTJU01000017.1"/>
</dbReference>
<dbReference type="HAMAP" id="MF_00835">
    <property type="entry name" value="BioC"/>
    <property type="match status" value="1"/>
</dbReference>
<comment type="caution">
    <text evidence="10">The sequence shown here is derived from an EMBL/GenBank/DDBJ whole genome shotgun (WGS) entry which is preliminary data.</text>
</comment>
<dbReference type="GO" id="GO:0008757">
    <property type="term" value="F:S-adenosylmethionine-dependent methyltransferase activity"/>
    <property type="evidence" value="ECO:0007669"/>
    <property type="project" value="InterPro"/>
</dbReference>
<evidence type="ECO:0000256" key="2">
    <source>
        <dbReference type="ARBA" id="ARBA00004746"/>
    </source>
</evidence>
<dbReference type="GO" id="GO:0032259">
    <property type="term" value="P:methylation"/>
    <property type="evidence" value="ECO:0007669"/>
    <property type="project" value="UniProtKB-KW"/>
</dbReference>
<evidence type="ECO:0000256" key="8">
    <source>
        <dbReference type="HAMAP-Rule" id="MF_00835"/>
    </source>
</evidence>
<dbReference type="InterPro" id="IPR050602">
    <property type="entry name" value="Malonyl-ACP_OMT"/>
</dbReference>
<dbReference type="AlphaFoldDB" id="A0AB36E603"/>
<evidence type="ECO:0000256" key="1">
    <source>
        <dbReference type="ARBA" id="ARBA00000852"/>
    </source>
</evidence>
<evidence type="ECO:0000256" key="6">
    <source>
        <dbReference type="ARBA" id="ARBA00022691"/>
    </source>
</evidence>
<gene>
    <name evidence="8" type="primary">bioC</name>
    <name evidence="10" type="ORF">QV09_03505</name>
</gene>
<dbReference type="InterPro" id="IPR029063">
    <property type="entry name" value="SAM-dependent_MTases_sf"/>
</dbReference>
<name>A0AB36E603_9PAST</name>
<comment type="pathway">
    <text evidence="2 8">Cofactor biosynthesis; biotin biosynthesis.</text>
</comment>
<dbReference type="GO" id="GO:0009102">
    <property type="term" value="P:biotin biosynthetic process"/>
    <property type="evidence" value="ECO:0007669"/>
    <property type="project" value="UniProtKB-UniRule"/>
</dbReference>
<comment type="catalytic activity">
    <reaction evidence="1 8">
        <text>malonyl-[ACP] + S-adenosyl-L-methionine = malonyl-[ACP] methyl ester + S-adenosyl-L-homocysteine</text>
        <dbReference type="Rhea" id="RHEA:17105"/>
        <dbReference type="Rhea" id="RHEA-COMP:9623"/>
        <dbReference type="Rhea" id="RHEA-COMP:9954"/>
        <dbReference type="ChEBI" id="CHEBI:57856"/>
        <dbReference type="ChEBI" id="CHEBI:59789"/>
        <dbReference type="ChEBI" id="CHEBI:78449"/>
        <dbReference type="ChEBI" id="CHEBI:78845"/>
        <dbReference type="EC" id="2.1.1.197"/>
    </reaction>
</comment>
<keyword evidence="5 8" id="KW-0808">Transferase</keyword>
<proteinExistence type="inferred from homology"/>
<evidence type="ECO:0000256" key="4">
    <source>
        <dbReference type="ARBA" id="ARBA00022603"/>
    </source>
</evidence>
<dbReference type="GO" id="GO:0102130">
    <property type="term" value="F:malonyl-CoA methyltransferase activity"/>
    <property type="evidence" value="ECO:0007669"/>
    <property type="project" value="UniProtKB-EC"/>
</dbReference>
<comment type="function">
    <text evidence="8">Converts the free carboxyl group of a malonyl-thioester to its methyl ester by transfer of a methyl group from S-adenosyl-L-methionine (SAM). It allows to synthesize pimeloyl-ACP via the fatty acid synthetic pathway.</text>
</comment>
<keyword evidence="4 8" id="KW-0489">Methyltransferase</keyword>
<dbReference type="Pfam" id="PF08241">
    <property type="entry name" value="Methyltransf_11"/>
    <property type="match status" value="1"/>
</dbReference>
<organism evidence="10 11">
    <name type="scientific">Gallibacterium salpingitidis</name>
    <dbReference type="NCBI Taxonomy" id="505341"/>
    <lineage>
        <taxon>Bacteria</taxon>
        <taxon>Pseudomonadati</taxon>
        <taxon>Pseudomonadota</taxon>
        <taxon>Gammaproteobacteria</taxon>
        <taxon>Pasteurellales</taxon>
        <taxon>Pasteurellaceae</taxon>
        <taxon>Gallibacterium</taxon>
    </lineage>
</organism>
<dbReference type="EC" id="2.1.1.197" evidence="3 8"/>
<sequence>MVLINKQQIKNCFAAAQASYPQYAIAQQQINQRLITLLAKSGVKHFDRVFEIGCGTGDLTDRLLNYATIEHFYLNDLYQSEVITQLLQQQPQIMFIAGDIEQLSLSEKFDLIASASTVQWLEDKPQFLQRCAAQLKADGTLLFNSFASDNLSEIRELTGIGLVYPQVEQWQQWLKASFTIQHLSVETIQLSFPSPLAVLQHLRNTGVTAIQKQFWTKQKLQRFIAEYQDRFSNKNGQVSLTYRPLYVVATK</sequence>
<dbReference type="EMBL" id="JTJU01000017">
    <property type="protein sequence ID" value="OBX11202.1"/>
    <property type="molecule type" value="Genomic_DNA"/>
</dbReference>
<protein>
    <recommendedName>
        <fullName evidence="3 8">Malonyl-[acyl-carrier protein] O-methyltransferase</fullName>
        <shortName evidence="8">Malonyl-ACP O-methyltransferase</shortName>
        <ecNumber evidence="3 8">2.1.1.197</ecNumber>
    </recommendedName>
    <alternativeName>
        <fullName evidence="8">Biotin synthesis protein BioC</fullName>
    </alternativeName>
</protein>
<dbReference type="PANTHER" id="PTHR13090">
    <property type="entry name" value="ARGININE-HYDROXYLASE NDUFAF5, MITOCHONDRIAL"/>
    <property type="match status" value="1"/>
</dbReference>
<evidence type="ECO:0000313" key="10">
    <source>
        <dbReference type="EMBL" id="OBX11202.1"/>
    </source>
</evidence>
<dbReference type="Proteomes" id="UP000092527">
    <property type="component" value="Unassembled WGS sequence"/>
</dbReference>
<evidence type="ECO:0000256" key="5">
    <source>
        <dbReference type="ARBA" id="ARBA00022679"/>
    </source>
</evidence>
<dbReference type="PANTHER" id="PTHR13090:SF1">
    <property type="entry name" value="ARGININE-HYDROXYLASE NDUFAF5, MITOCHONDRIAL"/>
    <property type="match status" value="1"/>
</dbReference>
<dbReference type="Gene3D" id="3.40.50.150">
    <property type="entry name" value="Vaccinia Virus protein VP39"/>
    <property type="match status" value="1"/>
</dbReference>
<dbReference type="InterPro" id="IPR013216">
    <property type="entry name" value="Methyltransf_11"/>
</dbReference>
<evidence type="ECO:0000256" key="7">
    <source>
        <dbReference type="ARBA" id="ARBA00022756"/>
    </source>
</evidence>
<keyword evidence="7 8" id="KW-0093">Biotin biosynthesis</keyword>
<keyword evidence="6 8" id="KW-0949">S-adenosyl-L-methionine</keyword>
<dbReference type="SUPFAM" id="SSF53335">
    <property type="entry name" value="S-adenosyl-L-methionine-dependent methyltransferases"/>
    <property type="match status" value="1"/>
</dbReference>
<dbReference type="CDD" id="cd02440">
    <property type="entry name" value="AdoMet_MTases"/>
    <property type="match status" value="1"/>
</dbReference>
<evidence type="ECO:0000259" key="9">
    <source>
        <dbReference type="Pfam" id="PF08241"/>
    </source>
</evidence>
<evidence type="ECO:0000313" key="11">
    <source>
        <dbReference type="Proteomes" id="UP000092527"/>
    </source>
</evidence>
<feature type="domain" description="Methyltransferase type 11" evidence="9">
    <location>
        <begin position="51"/>
        <end position="143"/>
    </location>
</feature>
<dbReference type="InterPro" id="IPR011814">
    <property type="entry name" value="BioC"/>
</dbReference>
<comment type="similarity">
    <text evidence="8">Belongs to the methyltransferase superfamily.</text>
</comment>
<evidence type="ECO:0000256" key="3">
    <source>
        <dbReference type="ARBA" id="ARBA00012327"/>
    </source>
</evidence>